<evidence type="ECO:0000256" key="7">
    <source>
        <dbReference type="ARBA" id="ARBA00023163"/>
    </source>
</evidence>
<dbReference type="Gene3D" id="3.30.40.100">
    <property type="match status" value="1"/>
</dbReference>
<evidence type="ECO:0000256" key="3">
    <source>
        <dbReference type="ARBA" id="ARBA00022771"/>
    </source>
</evidence>
<feature type="domain" description="CW-type" evidence="11">
    <location>
        <begin position="207"/>
        <end position="266"/>
    </location>
</feature>
<dbReference type="EMBL" id="BQKI01000007">
    <property type="protein sequence ID" value="GJM97519.1"/>
    <property type="molecule type" value="Genomic_DNA"/>
</dbReference>
<reference evidence="12" key="2">
    <citation type="submission" date="2021-12" db="EMBL/GenBank/DDBJ databases">
        <title>Resequencing data analysis of finger millet.</title>
        <authorList>
            <person name="Hatakeyama M."/>
            <person name="Aluri S."/>
            <person name="Balachadran M.T."/>
            <person name="Sivarajan S.R."/>
            <person name="Poveda L."/>
            <person name="Shimizu-Inatsugi R."/>
            <person name="Schlapbach R."/>
            <person name="Sreeman S.M."/>
            <person name="Shimizu K.K."/>
        </authorList>
    </citation>
    <scope>NUCLEOTIDE SEQUENCE</scope>
</reference>
<dbReference type="CDD" id="cd01396">
    <property type="entry name" value="MeCP2_MBD"/>
    <property type="match status" value="1"/>
</dbReference>
<dbReference type="PROSITE" id="PS50982">
    <property type="entry name" value="MBD"/>
    <property type="match status" value="1"/>
</dbReference>
<keyword evidence="8" id="KW-0539">Nucleus</keyword>
<evidence type="ECO:0000256" key="6">
    <source>
        <dbReference type="ARBA" id="ARBA00023125"/>
    </source>
</evidence>
<comment type="subcellular location">
    <subcellularLocation>
        <location evidence="1">Nucleus</location>
    </subcellularLocation>
</comment>
<evidence type="ECO:0000256" key="9">
    <source>
        <dbReference type="SAM" id="MobiDB-lite"/>
    </source>
</evidence>
<reference evidence="12" key="1">
    <citation type="journal article" date="2018" name="DNA Res.">
        <title>Multiple hybrid de novo genome assembly of finger millet, an orphan allotetraploid crop.</title>
        <authorList>
            <person name="Hatakeyama M."/>
            <person name="Aluri S."/>
            <person name="Balachadran M.T."/>
            <person name="Sivarajan S.R."/>
            <person name="Patrignani A."/>
            <person name="Gruter S."/>
            <person name="Poveda L."/>
            <person name="Shimizu-Inatsugi R."/>
            <person name="Baeten J."/>
            <person name="Francoijs K.J."/>
            <person name="Nataraja K.N."/>
            <person name="Reddy Y.A.N."/>
            <person name="Phadnis S."/>
            <person name="Ravikumar R.L."/>
            <person name="Schlapbach R."/>
            <person name="Sreeman S.M."/>
            <person name="Shimizu K.K."/>
        </authorList>
    </citation>
    <scope>NUCLEOTIDE SEQUENCE</scope>
</reference>
<feature type="domain" description="MBD" evidence="10">
    <location>
        <begin position="272"/>
        <end position="345"/>
    </location>
</feature>
<keyword evidence="4" id="KW-0862">Zinc</keyword>
<evidence type="ECO:0000259" key="10">
    <source>
        <dbReference type="PROSITE" id="PS50982"/>
    </source>
</evidence>
<dbReference type="PROSITE" id="PS51050">
    <property type="entry name" value="ZF_CW"/>
    <property type="match status" value="1"/>
</dbReference>
<keyword evidence="5" id="KW-0805">Transcription regulation</keyword>
<proteinExistence type="predicted"/>
<dbReference type="GO" id="GO:0005634">
    <property type="term" value="C:nucleus"/>
    <property type="evidence" value="ECO:0007669"/>
    <property type="project" value="UniProtKB-SubCell"/>
</dbReference>
<keyword evidence="3" id="KW-0863">Zinc-finger</keyword>
<evidence type="ECO:0000256" key="2">
    <source>
        <dbReference type="ARBA" id="ARBA00022723"/>
    </source>
</evidence>
<sequence>MCCISSKLFPPGSEQASNGHDVECCFDDQGWFTTGRAALHYRLLASLIGVSLRRQRFLGDITGTSVASLPILPHHIPPLSAFFPFCPFLPLSTIALPRVDGEARDQLVMRTVQGQYPEDRRASTCKSRPAKKKFHALPDNVEVHVIDDDDDSSKDYSVEDASKQLVIYNAEIAHDEQRAAEVTEPVDHYTSPHQSFKKPKFGHGTVLPSIGAYTVQCAQCYKWRVVPTKQKYEELRESICQELFVCERACEWNRVLSCDDPEDMSQDESRVWAIDKPNIVQPPPGWDREVRLRGASNKFADVYYTSPSSKKLRSMVEIGRYLAENPDYIRQGVNLSQFSFTIPKPVHEVNVQKSLGEAHGLPELAEIAAVDPLCWAAPPTRRELLGERGASSLNHVDLYQPDVPGHAHLHQPEAFESPAQRLPKKRTLKQVLSRKYHLHQPDVPGHAHLHQPESFESPAQRLPKKRTVKQVSSRKSRKCRKTPSSATCSFENQSEGYPNDIEHVLL</sequence>
<feature type="region of interest" description="Disordered" evidence="9">
    <location>
        <begin position="441"/>
        <end position="494"/>
    </location>
</feature>
<keyword evidence="7" id="KW-0804">Transcription</keyword>
<evidence type="ECO:0000313" key="13">
    <source>
        <dbReference type="Proteomes" id="UP001054889"/>
    </source>
</evidence>
<dbReference type="InterPro" id="IPR016177">
    <property type="entry name" value="DNA-bd_dom_sf"/>
</dbReference>
<dbReference type="PANTHER" id="PTHR12396">
    <property type="entry name" value="METHYL-CPG BINDING PROTEIN, MBD"/>
    <property type="match status" value="1"/>
</dbReference>
<dbReference type="PANTHER" id="PTHR12396:SF45">
    <property type="entry name" value="OS06G0702100 PROTEIN"/>
    <property type="match status" value="1"/>
</dbReference>
<accession>A0AAV5CHJ3</accession>
<evidence type="ECO:0000256" key="4">
    <source>
        <dbReference type="ARBA" id="ARBA00022833"/>
    </source>
</evidence>
<dbReference type="Gene3D" id="3.30.890.10">
    <property type="entry name" value="Methyl-cpg-binding Protein 2, Chain A"/>
    <property type="match status" value="1"/>
</dbReference>
<gene>
    <name evidence="12" type="primary">ga14451</name>
    <name evidence="12" type="ORF">PR202_ga14451</name>
</gene>
<dbReference type="GO" id="GO:0008270">
    <property type="term" value="F:zinc ion binding"/>
    <property type="evidence" value="ECO:0007669"/>
    <property type="project" value="UniProtKB-KW"/>
</dbReference>
<name>A0AAV5CHJ3_ELECO</name>
<evidence type="ECO:0000256" key="8">
    <source>
        <dbReference type="ARBA" id="ARBA00023242"/>
    </source>
</evidence>
<dbReference type="Pfam" id="PF01429">
    <property type="entry name" value="MBD"/>
    <property type="match status" value="1"/>
</dbReference>
<dbReference type="SMART" id="SM00391">
    <property type="entry name" value="MBD"/>
    <property type="match status" value="1"/>
</dbReference>
<evidence type="ECO:0000256" key="1">
    <source>
        <dbReference type="ARBA" id="ARBA00004123"/>
    </source>
</evidence>
<dbReference type="InterPro" id="IPR011124">
    <property type="entry name" value="Znf_CW"/>
</dbReference>
<evidence type="ECO:0000313" key="12">
    <source>
        <dbReference type="EMBL" id="GJM97519.1"/>
    </source>
</evidence>
<dbReference type="AlphaFoldDB" id="A0AAV5CHJ3"/>
<feature type="region of interest" description="Disordered" evidence="9">
    <location>
        <begin position="396"/>
        <end position="421"/>
    </location>
</feature>
<dbReference type="InterPro" id="IPR001739">
    <property type="entry name" value="Methyl_CpG_DNA-bd"/>
</dbReference>
<keyword evidence="6" id="KW-0238">DNA-binding</keyword>
<evidence type="ECO:0000256" key="5">
    <source>
        <dbReference type="ARBA" id="ARBA00023015"/>
    </source>
</evidence>
<organism evidence="12 13">
    <name type="scientific">Eleusine coracana subsp. coracana</name>
    <dbReference type="NCBI Taxonomy" id="191504"/>
    <lineage>
        <taxon>Eukaryota</taxon>
        <taxon>Viridiplantae</taxon>
        <taxon>Streptophyta</taxon>
        <taxon>Embryophyta</taxon>
        <taxon>Tracheophyta</taxon>
        <taxon>Spermatophyta</taxon>
        <taxon>Magnoliopsida</taxon>
        <taxon>Liliopsida</taxon>
        <taxon>Poales</taxon>
        <taxon>Poaceae</taxon>
        <taxon>PACMAD clade</taxon>
        <taxon>Chloridoideae</taxon>
        <taxon>Cynodonteae</taxon>
        <taxon>Eleusininae</taxon>
        <taxon>Eleusine</taxon>
    </lineage>
</organism>
<dbReference type="Proteomes" id="UP001054889">
    <property type="component" value="Unassembled WGS sequence"/>
</dbReference>
<keyword evidence="2" id="KW-0479">Metal-binding</keyword>
<feature type="compositionally biased region" description="Polar residues" evidence="9">
    <location>
        <begin position="482"/>
        <end position="494"/>
    </location>
</feature>
<dbReference type="Pfam" id="PF07496">
    <property type="entry name" value="zf-CW"/>
    <property type="match status" value="1"/>
</dbReference>
<keyword evidence="13" id="KW-1185">Reference proteome</keyword>
<comment type="caution">
    <text evidence="12">The sequence shown here is derived from an EMBL/GenBank/DDBJ whole genome shotgun (WGS) entry which is preliminary data.</text>
</comment>
<dbReference type="SUPFAM" id="SSF54171">
    <property type="entry name" value="DNA-binding domain"/>
    <property type="match status" value="1"/>
</dbReference>
<feature type="compositionally biased region" description="Basic residues" evidence="9">
    <location>
        <begin position="462"/>
        <end position="481"/>
    </location>
</feature>
<evidence type="ECO:0008006" key="14">
    <source>
        <dbReference type="Google" id="ProtNLM"/>
    </source>
</evidence>
<dbReference type="GO" id="GO:0003677">
    <property type="term" value="F:DNA binding"/>
    <property type="evidence" value="ECO:0007669"/>
    <property type="project" value="UniProtKB-KW"/>
</dbReference>
<evidence type="ECO:0000259" key="11">
    <source>
        <dbReference type="PROSITE" id="PS51050"/>
    </source>
</evidence>
<protein>
    <recommendedName>
        <fullName evidence="14">Methyl-CpG-binding domain-containing protein 2</fullName>
    </recommendedName>
</protein>